<evidence type="ECO:0000313" key="3">
    <source>
        <dbReference type="Proteomes" id="UP000799753"/>
    </source>
</evidence>
<feature type="region of interest" description="Disordered" evidence="1">
    <location>
        <begin position="38"/>
        <end position="64"/>
    </location>
</feature>
<dbReference type="AlphaFoldDB" id="A0A6A6RTH1"/>
<protein>
    <submittedName>
        <fullName evidence="2">Uncharacterized protein</fullName>
    </submittedName>
</protein>
<gene>
    <name evidence="2" type="ORF">P280DRAFT_520118</name>
</gene>
<evidence type="ECO:0000256" key="1">
    <source>
        <dbReference type="SAM" id="MobiDB-lite"/>
    </source>
</evidence>
<proteinExistence type="predicted"/>
<sequence length="220" mass="24810">MHPHIDCIDGFPLATELAQQVFEANITYLRQNLGEEANSAGAGGTKVRNTHDEDKSQTPPADMTYHDVNEVTEYDLVIDAGTTVPAAYFQGFLVWERNWTPALVESKNRLEKAHDMSNALAIILEELIAQMFIFMLNWSNIKSLATCFSPTHVVSMLKLLDPELKETLGDVGPCLLADLQLNERRIFLELRNGRNLLDLRTRVLAKYAMSKKEDFRASDV</sequence>
<reference evidence="2" key="1">
    <citation type="journal article" date="2020" name="Stud. Mycol.">
        <title>101 Dothideomycetes genomes: a test case for predicting lifestyles and emergence of pathogens.</title>
        <authorList>
            <person name="Haridas S."/>
            <person name="Albert R."/>
            <person name="Binder M."/>
            <person name="Bloem J."/>
            <person name="Labutti K."/>
            <person name="Salamov A."/>
            <person name="Andreopoulos B."/>
            <person name="Baker S."/>
            <person name="Barry K."/>
            <person name="Bills G."/>
            <person name="Bluhm B."/>
            <person name="Cannon C."/>
            <person name="Castanera R."/>
            <person name="Culley D."/>
            <person name="Daum C."/>
            <person name="Ezra D."/>
            <person name="Gonzalez J."/>
            <person name="Henrissat B."/>
            <person name="Kuo A."/>
            <person name="Liang C."/>
            <person name="Lipzen A."/>
            <person name="Lutzoni F."/>
            <person name="Magnuson J."/>
            <person name="Mondo S."/>
            <person name="Nolan M."/>
            <person name="Ohm R."/>
            <person name="Pangilinan J."/>
            <person name="Park H.-J."/>
            <person name="Ramirez L."/>
            <person name="Alfaro M."/>
            <person name="Sun H."/>
            <person name="Tritt A."/>
            <person name="Yoshinaga Y."/>
            <person name="Zwiers L.-H."/>
            <person name="Turgeon B."/>
            <person name="Goodwin S."/>
            <person name="Spatafora J."/>
            <person name="Crous P."/>
            <person name="Grigoriev I."/>
        </authorList>
    </citation>
    <scope>NUCLEOTIDE SEQUENCE</scope>
    <source>
        <strain evidence="2">CBS 473.64</strain>
    </source>
</reference>
<accession>A0A6A6RTH1</accession>
<dbReference type="Proteomes" id="UP000799753">
    <property type="component" value="Unassembled WGS sequence"/>
</dbReference>
<dbReference type="EMBL" id="MU006789">
    <property type="protein sequence ID" value="KAF2638670.1"/>
    <property type="molecule type" value="Genomic_DNA"/>
</dbReference>
<evidence type="ECO:0000313" key="2">
    <source>
        <dbReference type="EMBL" id="KAF2638670.1"/>
    </source>
</evidence>
<name>A0A6A6RTH1_9PLEO</name>
<keyword evidence="3" id="KW-1185">Reference proteome</keyword>
<organism evidence="2 3">
    <name type="scientific">Massarina eburnea CBS 473.64</name>
    <dbReference type="NCBI Taxonomy" id="1395130"/>
    <lineage>
        <taxon>Eukaryota</taxon>
        <taxon>Fungi</taxon>
        <taxon>Dikarya</taxon>
        <taxon>Ascomycota</taxon>
        <taxon>Pezizomycotina</taxon>
        <taxon>Dothideomycetes</taxon>
        <taxon>Pleosporomycetidae</taxon>
        <taxon>Pleosporales</taxon>
        <taxon>Massarineae</taxon>
        <taxon>Massarinaceae</taxon>
        <taxon>Massarina</taxon>
    </lineage>
</organism>